<dbReference type="InterPro" id="IPR023631">
    <property type="entry name" value="Amidase_dom"/>
</dbReference>
<name>W0PKE8_ADVMD</name>
<gene>
    <name evidence="3" type="ORF">MIM_c34170</name>
</gene>
<dbReference type="SUPFAM" id="SSF75304">
    <property type="entry name" value="Amidase signature (AS) enzymes"/>
    <property type="match status" value="1"/>
</dbReference>
<dbReference type="KEGG" id="amim:MIM_c34170"/>
<dbReference type="InterPro" id="IPR000120">
    <property type="entry name" value="Amidase"/>
</dbReference>
<evidence type="ECO:0000256" key="1">
    <source>
        <dbReference type="ARBA" id="ARBA00009199"/>
    </source>
</evidence>
<evidence type="ECO:0000313" key="3">
    <source>
        <dbReference type="EMBL" id="AHG65478.1"/>
    </source>
</evidence>
<keyword evidence="4" id="KW-1185">Reference proteome</keyword>
<dbReference type="PATRIC" id="fig|1247726.3.peg.3780"/>
<reference evidence="3 4" key="1">
    <citation type="journal article" date="2014" name="Microbiology">
        <title>Unravelling the complete genome sequence of Advenella mimigardefordensis strain DPN7T and novel insights in the catabolism of the xenobiotic polythioester precursor 3,3'-dithiodipropionate.</title>
        <authorList>
            <person name="Wubbeler J.H."/>
            <person name="Hiessl S."/>
            <person name="Schuldes J."/>
            <person name="Thurmer A."/>
            <person name="Daniel R."/>
            <person name="Steinbuchel A."/>
        </authorList>
    </citation>
    <scope>NUCLEOTIDE SEQUENCE [LARGE SCALE GENOMIC DNA]</scope>
    <source>
        <strain evidence="4">DSM 17166 / LMG 22922 / DPN7</strain>
    </source>
</reference>
<dbReference type="AlphaFoldDB" id="W0PKE8"/>
<evidence type="ECO:0000313" key="4">
    <source>
        <dbReference type="Proteomes" id="UP000019095"/>
    </source>
</evidence>
<proteinExistence type="inferred from homology"/>
<dbReference type="STRING" id="1247726.MIM_c34170"/>
<dbReference type="HOGENOM" id="CLU_009600_0_4_4"/>
<comment type="similarity">
    <text evidence="1">Belongs to the amidase family.</text>
</comment>
<dbReference type="Gene3D" id="3.90.1300.10">
    <property type="entry name" value="Amidase signature (AS) domain"/>
    <property type="match status" value="1"/>
</dbReference>
<dbReference type="PROSITE" id="PS00571">
    <property type="entry name" value="AMIDASES"/>
    <property type="match status" value="1"/>
</dbReference>
<organism evidence="3 4">
    <name type="scientific">Advenella mimigardefordensis (strain DSM 17166 / LMG 22922 / DPN7)</name>
    <dbReference type="NCBI Taxonomy" id="1247726"/>
    <lineage>
        <taxon>Bacteria</taxon>
        <taxon>Pseudomonadati</taxon>
        <taxon>Pseudomonadota</taxon>
        <taxon>Betaproteobacteria</taxon>
        <taxon>Burkholderiales</taxon>
        <taxon>Alcaligenaceae</taxon>
    </lineage>
</organism>
<dbReference type="InterPro" id="IPR020556">
    <property type="entry name" value="Amidase_CS"/>
</dbReference>
<dbReference type="PANTHER" id="PTHR11895">
    <property type="entry name" value="TRANSAMIDASE"/>
    <property type="match status" value="1"/>
</dbReference>
<protein>
    <submittedName>
        <fullName evidence="3">Putative amidase</fullName>
    </submittedName>
</protein>
<dbReference type="InterPro" id="IPR036928">
    <property type="entry name" value="AS_sf"/>
</dbReference>
<dbReference type="RefSeq" id="WP_025374164.1">
    <property type="nucleotide sequence ID" value="NZ_CP003915.1"/>
</dbReference>
<dbReference type="OrthoDB" id="8576090at2"/>
<accession>W0PKE8</accession>
<evidence type="ECO:0000259" key="2">
    <source>
        <dbReference type="Pfam" id="PF01425"/>
    </source>
</evidence>
<dbReference type="Pfam" id="PF01425">
    <property type="entry name" value="Amidase"/>
    <property type="match status" value="1"/>
</dbReference>
<dbReference type="eggNOG" id="COG0154">
    <property type="taxonomic scope" value="Bacteria"/>
</dbReference>
<dbReference type="PANTHER" id="PTHR11895:SF7">
    <property type="entry name" value="GLUTAMYL-TRNA(GLN) AMIDOTRANSFERASE SUBUNIT A, MITOCHONDRIAL"/>
    <property type="match status" value="1"/>
</dbReference>
<dbReference type="GO" id="GO:0003824">
    <property type="term" value="F:catalytic activity"/>
    <property type="evidence" value="ECO:0007669"/>
    <property type="project" value="InterPro"/>
</dbReference>
<dbReference type="EMBL" id="CP003915">
    <property type="protein sequence ID" value="AHG65478.1"/>
    <property type="molecule type" value="Genomic_DNA"/>
</dbReference>
<feature type="domain" description="Amidase" evidence="2">
    <location>
        <begin position="27"/>
        <end position="468"/>
    </location>
</feature>
<sequence length="494" mass="52654">MNQEELASLSASETVQLVRSKQVSPVETTQAAIDRIEKLNPALNAVIYTDLDGAKRKAHDLEQRIMRGDNIGGMAGVPTLMKDLFDFRPGWPSTLGGIPALKDFVPDFWSTFPKHMEREDAILIGKTNTPVMGFNGATDNPLFGATCNPFDLDRNSGGSSGGSAAAVASGLVPVAGASDGGGSIRIPASWCGVAGFQPSYGRVPMVLRPNAFGALSPFVYEGPVARCVDDLALVMNALAGYDADDPFSNPEQVDFLSCINAPSLKGKRIGYTRDFGIFPVEAAVLACTDKAVSAFTAAGAQVDEINLDIPFSQQELSDLWCRLISAGSCAMVTGLQQRGIDLLNDYRSQLPDWLVYWIGIVSRQSFADMQADQVMRTKVFDAFAAAFSGVDLIVSPTTAALPVKNLNNGLTTGPSSINGVAINPQIGWCMTYLTNLIGHPAASVPAGLADGLPVGLQIIGRRYADTDVMQACACFERERPWVSIYESLKTRPGA</sequence>
<dbReference type="Proteomes" id="UP000019095">
    <property type="component" value="Chromosome"/>
</dbReference>